<dbReference type="Proteomes" id="UP000295212">
    <property type="component" value="Unassembled WGS sequence"/>
</dbReference>
<proteinExistence type="predicted"/>
<dbReference type="EMBL" id="SNZJ01000008">
    <property type="protein sequence ID" value="TDR53850.1"/>
    <property type="molecule type" value="Genomic_DNA"/>
</dbReference>
<name>A0A4R6ZN03_9GAMM</name>
<evidence type="ECO:0000256" key="1">
    <source>
        <dbReference type="SAM" id="MobiDB-lite"/>
    </source>
</evidence>
<evidence type="ECO:0000313" key="3">
    <source>
        <dbReference type="Proteomes" id="UP000295212"/>
    </source>
</evidence>
<accession>A0A4R6ZN03</accession>
<gene>
    <name evidence="2" type="ORF">DFP85_108139</name>
</gene>
<evidence type="ECO:0000313" key="2">
    <source>
        <dbReference type="EMBL" id="TDR53850.1"/>
    </source>
</evidence>
<dbReference type="RefSeq" id="WP_166644624.1">
    <property type="nucleotide sequence ID" value="NZ_SNZJ01000008.1"/>
</dbReference>
<dbReference type="AlphaFoldDB" id="A0A4R6ZN03"/>
<sequence>MKATRFELLPVAGLHLFTFNRVANTRRWLESRQHPMVERPADDAPEAPLVASAGEPLA</sequence>
<feature type="region of interest" description="Disordered" evidence="1">
    <location>
        <begin position="34"/>
        <end position="58"/>
    </location>
</feature>
<comment type="caution">
    <text evidence="2">The sequence shown here is derived from an EMBL/GenBank/DDBJ whole genome shotgun (WGS) entry which is preliminary data.</text>
</comment>
<protein>
    <submittedName>
        <fullName evidence="2">Uncharacterized protein</fullName>
    </submittedName>
</protein>
<organism evidence="2 3">
    <name type="scientific">Halomonas ventosae</name>
    <dbReference type="NCBI Taxonomy" id="229007"/>
    <lineage>
        <taxon>Bacteria</taxon>
        <taxon>Pseudomonadati</taxon>
        <taxon>Pseudomonadota</taxon>
        <taxon>Gammaproteobacteria</taxon>
        <taxon>Oceanospirillales</taxon>
        <taxon>Halomonadaceae</taxon>
        <taxon>Halomonas</taxon>
    </lineage>
</organism>
<reference evidence="2 3" key="1">
    <citation type="submission" date="2019-03" db="EMBL/GenBank/DDBJ databases">
        <title>Genomic Encyclopedia of Type Strains, Phase III (KMG-III): the genomes of soil and plant-associated and newly described type strains.</title>
        <authorList>
            <person name="Whitman W."/>
        </authorList>
    </citation>
    <scope>NUCLEOTIDE SEQUENCE [LARGE SCALE GENOMIC DNA]</scope>
    <source>
        <strain evidence="2 3">CECT 5797</strain>
    </source>
</reference>